<organism evidence="1 2">
    <name type="scientific">Pseudomonas syringae pv. actinidiae</name>
    <dbReference type="NCBI Taxonomy" id="103796"/>
    <lineage>
        <taxon>Bacteria</taxon>
        <taxon>Pseudomonadati</taxon>
        <taxon>Pseudomonadota</taxon>
        <taxon>Gammaproteobacteria</taxon>
        <taxon>Pseudomonadales</taxon>
        <taxon>Pseudomonadaceae</taxon>
        <taxon>Pseudomonas</taxon>
        <taxon>Pseudomonas syringae</taxon>
    </lineage>
</organism>
<dbReference type="EMBL" id="BGKA01000085">
    <property type="protein sequence ID" value="GBH16524.1"/>
    <property type="molecule type" value="Genomic_DNA"/>
</dbReference>
<sequence length="51" mass="5525">MTPSNDLHPVGKLGLYAALIPSWKHPKNINAQAHPALPIGYPAPETSLLRQ</sequence>
<evidence type="ECO:0000313" key="2">
    <source>
        <dbReference type="Proteomes" id="UP000248291"/>
    </source>
</evidence>
<protein>
    <submittedName>
        <fullName evidence="1">Uncharacterized protein</fullName>
    </submittedName>
</protein>
<accession>A0AAN4Q345</accession>
<name>A0AAN4Q345_PSESF</name>
<gene>
    <name evidence="1" type="ORF">KPSA3_02477</name>
</gene>
<comment type="caution">
    <text evidence="1">The sequence shown here is derived from an EMBL/GenBank/DDBJ whole genome shotgun (WGS) entry which is preliminary data.</text>
</comment>
<evidence type="ECO:0000313" key="1">
    <source>
        <dbReference type="EMBL" id="GBH16524.1"/>
    </source>
</evidence>
<dbReference type="AlphaFoldDB" id="A0AAN4Q345"/>
<reference evidence="1 2" key="1">
    <citation type="submission" date="2018-04" db="EMBL/GenBank/DDBJ databases">
        <title>Draft genome sequence of Pseudomonas syringae pv. actinidiae biovar 3 strains isolated from kiwifruit in Kagawa prefecture.</title>
        <authorList>
            <person name="Tabuchi M."/>
            <person name="Saito M."/>
            <person name="Fujiwara S."/>
            <person name="Sasa N."/>
            <person name="Akimitsu K."/>
            <person name="Gomi K."/>
            <person name="Konishi-Sugita S."/>
            <person name="Hamano K."/>
            <person name="Kataoka I."/>
        </authorList>
    </citation>
    <scope>NUCLEOTIDE SEQUENCE [LARGE SCALE GENOMIC DNA]</scope>
    <source>
        <strain evidence="1 2">MAFF212211</strain>
    </source>
</reference>
<dbReference type="Proteomes" id="UP000248291">
    <property type="component" value="Unassembled WGS sequence"/>
</dbReference>
<proteinExistence type="predicted"/>